<accession>A0A841L295</accession>
<name>A0A841L295_9SPHN</name>
<dbReference type="Gene3D" id="1.20.1260.10">
    <property type="match status" value="1"/>
</dbReference>
<feature type="domain" description="DUF4142" evidence="2">
    <location>
        <begin position="74"/>
        <end position="210"/>
    </location>
</feature>
<dbReference type="Proteomes" id="UP000538147">
    <property type="component" value="Unassembled WGS sequence"/>
</dbReference>
<gene>
    <name evidence="3" type="ORF">FHS79_000939</name>
</gene>
<proteinExistence type="predicted"/>
<keyword evidence="4" id="KW-1185">Reference proteome</keyword>
<comment type="caution">
    <text evidence="3">The sequence shown here is derived from an EMBL/GenBank/DDBJ whole genome shotgun (WGS) entry which is preliminary data.</text>
</comment>
<dbReference type="RefSeq" id="WP_184196163.1">
    <property type="nucleotide sequence ID" value="NZ_JACIIV010000006.1"/>
</dbReference>
<protein>
    <submittedName>
        <fullName evidence="3">Putative membrane protein</fullName>
    </submittedName>
</protein>
<feature type="signal peptide" evidence="1">
    <location>
        <begin position="1"/>
        <end position="25"/>
    </location>
</feature>
<feature type="chain" id="PRO_5032795929" evidence="1">
    <location>
        <begin position="26"/>
        <end position="218"/>
    </location>
</feature>
<dbReference type="PANTHER" id="PTHR38593">
    <property type="entry name" value="BLR2558 PROTEIN"/>
    <property type="match status" value="1"/>
</dbReference>
<dbReference type="InterPro" id="IPR025419">
    <property type="entry name" value="DUF4142"/>
</dbReference>
<dbReference type="Pfam" id="PF13628">
    <property type="entry name" value="DUF4142"/>
    <property type="match status" value="1"/>
</dbReference>
<keyword evidence="1" id="KW-0732">Signal</keyword>
<dbReference type="AlphaFoldDB" id="A0A841L295"/>
<dbReference type="InterPro" id="IPR012347">
    <property type="entry name" value="Ferritin-like"/>
</dbReference>
<evidence type="ECO:0000313" key="3">
    <source>
        <dbReference type="EMBL" id="MBB6226777.1"/>
    </source>
</evidence>
<dbReference type="PROSITE" id="PS51257">
    <property type="entry name" value="PROKAR_LIPOPROTEIN"/>
    <property type="match status" value="1"/>
</dbReference>
<evidence type="ECO:0000313" key="4">
    <source>
        <dbReference type="Proteomes" id="UP000538147"/>
    </source>
</evidence>
<dbReference type="PANTHER" id="PTHR38593:SF1">
    <property type="entry name" value="BLR2558 PROTEIN"/>
    <property type="match status" value="1"/>
</dbReference>
<evidence type="ECO:0000259" key="2">
    <source>
        <dbReference type="Pfam" id="PF13628"/>
    </source>
</evidence>
<dbReference type="EMBL" id="JACIIV010000006">
    <property type="protein sequence ID" value="MBB6226777.1"/>
    <property type="molecule type" value="Genomic_DNA"/>
</dbReference>
<sequence length="218" mass="22925">MTTTPHRPAPKARIALLLASAFTLAACGGTSDGSDPNRTGATDVDVTTTDAGTTATVNGVTTTDTTADAAITPATYVTNAASGDKYEIESSRLALQHSRDVGLRAFAQQMIIDHEATTAQLTPIASAAQLPLPTDMIPRHAQQIEALQAASQSNDGSFDRLYRQQQLAAHTEAANLHRAMSNRSDAPDGLSTFARETLPKVESHRTMLADMPETAPAA</sequence>
<reference evidence="3 4" key="1">
    <citation type="submission" date="2020-08" db="EMBL/GenBank/DDBJ databases">
        <title>Genomic Encyclopedia of Type Strains, Phase IV (KMG-IV): sequencing the most valuable type-strain genomes for metagenomic binning, comparative biology and taxonomic classification.</title>
        <authorList>
            <person name="Goeker M."/>
        </authorList>
    </citation>
    <scope>NUCLEOTIDE SEQUENCE [LARGE SCALE GENOMIC DNA]</scope>
    <source>
        <strain evidence="3 4">DSM 102189</strain>
    </source>
</reference>
<evidence type="ECO:0000256" key="1">
    <source>
        <dbReference type="SAM" id="SignalP"/>
    </source>
</evidence>
<organism evidence="3 4">
    <name type="scientific">Polymorphobacter multimanifer</name>
    <dbReference type="NCBI Taxonomy" id="1070431"/>
    <lineage>
        <taxon>Bacteria</taxon>
        <taxon>Pseudomonadati</taxon>
        <taxon>Pseudomonadota</taxon>
        <taxon>Alphaproteobacteria</taxon>
        <taxon>Sphingomonadales</taxon>
        <taxon>Sphingosinicellaceae</taxon>
        <taxon>Polymorphobacter</taxon>
    </lineage>
</organism>